<name>A0A916SQX0_9HYPH</name>
<gene>
    <name evidence="1" type="ORF">GCM10011491_44710</name>
</gene>
<accession>A0A916SQX0</accession>
<dbReference type="RefSeq" id="WP_268902609.1">
    <property type="nucleotide sequence ID" value="NZ_BMHH01000036.1"/>
</dbReference>
<organism evidence="1 2">
    <name type="scientific">Brucella endophytica</name>
    <dbReference type="NCBI Taxonomy" id="1963359"/>
    <lineage>
        <taxon>Bacteria</taxon>
        <taxon>Pseudomonadati</taxon>
        <taxon>Pseudomonadota</taxon>
        <taxon>Alphaproteobacteria</taxon>
        <taxon>Hyphomicrobiales</taxon>
        <taxon>Brucellaceae</taxon>
        <taxon>Brucella/Ochrobactrum group</taxon>
        <taxon>Brucella</taxon>
    </lineage>
</organism>
<protein>
    <submittedName>
        <fullName evidence="1">Uncharacterized protein</fullName>
    </submittedName>
</protein>
<dbReference type="AlphaFoldDB" id="A0A916SQX0"/>
<reference evidence="1" key="2">
    <citation type="submission" date="2020-09" db="EMBL/GenBank/DDBJ databases">
        <authorList>
            <person name="Sun Q."/>
            <person name="Zhou Y."/>
        </authorList>
    </citation>
    <scope>NUCLEOTIDE SEQUENCE</scope>
    <source>
        <strain evidence="1">CGMCC 1.15082</strain>
    </source>
</reference>
<comment type="caution">
    <text evidence="1">The sequence shown here is derived from an EMBL/GenBank/DDBJ whole genome shotgun (WGS) entry which is preliminary data.</text>
</comment>
<sequence>MLIFAIDNKGGDTMAEIDIEARLSYIVDMLRELFKLVDKEQ</sequence>
<evidence type="ECO:0000313" key="2">
    <source>
        <dbReference type="Proteomes" id="UP000646478"/>
    </source>
</evidence>
<dbReference type="EMBL" id="BMHH01000036">
    <property type="protein sequence ID" value="GGB11848.1"/>
    <property type="molecule type" value="Genomic_DNA"/>
</dbReference>
<dbReference type="Proteomes" id="UP000646478">
    <property type="component" value="Unassembled WGS sequence"/>
</dbReference>
<proteinExistence type="predicted"/>
<keyword evidence="2" id="KW-1185">Reference proteome</keyword>
<evidence type="ECO:0000313" key="1">
    <source>
        <dbReference type="EMBL" id="GGB11848.1"/>
    </source>
</evidence>
<reference evidence="1" key="1">
    <citation type="journal article" date="2014" name="Int. J. Syst. Evol. Microbiol.">
        <title>Complete genome sequence of Corynebacterium casei LMG S-19264T (=DSM 44701T), isolated from a smear-ripened cheese.</title>
        <authorList>
            <consortium name="US DOE Joint Genome Institute (JGI-PGF)"/>
            <person name="Walter F."/>
            <person name="Albersmeier A."/>
            <person name="Kalinowski J."/>
            <person name="Ruckert C."/>
        </authorList>
    </citation>
    <scope>NUCLEOTIDE SEQUENCE</scope>
    <source>
        <strain evidence="1">CGMCC 1.15082</strain>
    </source>
</reference>